<keyword evidence="2" id="KW-1185">Reference proteome</keyword>
<proteinExistence type="predicted"/>
<dbReference type="AlphaFoldDB" id="A0A9P0IFJ8"/>
<name>A0A9P0IFJ8_SPOLI</name>
<dbReference type="EMBL" id="LR824540">
    <property type="protein sequence ID" value="CAH1646890.1"/>
    <property type="molecule type" value="Genomic_DNA"/>
</dbReference>
<accession>A0A9P0IFJ8</accession>
<protein>
    <submittedName>
        <fullName evidence="1">Uncharacterized protein</fullName>
    </submittedName>
</protein>
<reference evidence="1" key="1">
    <citation type="submission" date="2022-02" db="EMBL/GenBank/DDBJ databases">
        <authorList>
            <person name="King R."/>
        </authorList>
    </citation>
    <scope>NUCLEOTIDE SEQUENCE</scope>
</reference>
<dbReference type="Proteomes" id="UP001153321">
    <property type="component" value="Chromosome 9"/>
</dbReference>
<dbReference type="Gene3D" id="3.40.50.1110">
    <property type="entry name" value="SGNH hydrolase"/>
    <property type="match status" value="1"/>
</dbReference>
<gene>
    <name evidence="1" type="ORF">SPLIT_LOCUS12241</name>
</gene>
<dbReference type="SUPFAM" id="SSF52266">
    <property type="entry name" value="SGNH hydrolase"/>
    <property type="match status" value="1"/>
</dbReference>
<sequence>MCVLNSKRIRGSLFALEDVFSECFDYCHYLIPNSTTEELMSNLTQKLKSFNLNDYCLLFISELDIKENNDYGKVIRSIRESLQVVTHTNIIICSPTYIAGAPMYNFKVDMFNNLLYQSIQKYKYAYFYDSNHNLSHEMLSYTTGKINSYGIRCIYK</sequence>
<evidence type="ECO:0000313" key="1">
    <source>
        <dbReference type="EMBL" id="CAH1646890.1"/>
    </source>
</evidence>
<organism evidence="1 2">
    <name type="scientific">Spodoptera littoralis</name>
    <name type="common">Egyptian cotton leafworm</name>
    <dbReference type="NCBI Taxonomy" id="7109"/>
    <lineage>
        <taxon>Eukaryota</taxon>
        <taxon>Metazoa</taxon>
        <taxon>Ecdysozoa</taxon>
        <taxon>Arthropoda</taxon>
        <taxon>Hexapoda</taxon>
        <taxon>Insecta</taxon>
        <taxon>Pterygota</taxon>
        <taxon>Neoptera</taxon>
        <taxon>Endopterygota</taxon>
        <taxon>Lepidoptera</taxon>
        <taxon>Glossata</taxon>
        <taxon>Ditrysia</taxon>
        <taxon>Noctuoidea</taxon>
        <taxon>Noctuidae</taxon>
        <taxon>Amphipyrinae</taxon>
        <taxon>Spodoptera</taxon>
    </lineage>
</organism>
<evidence type="ECO:0000313" key="2">
    <source>
        <dbReference type="Proteomes" id="UP001153321"/>
    </source>
</evidence>
<dbReference type="InterPro" id="IPR036514">
    <property type="entry name" value="SGNH_hydro_sf"/>
</dbReference>